<dbReference type="InterPro" id="IPR054496">
    <property type="entry name" value="E217_GP41"/>
</dbReference>
<name>A0A158DL90_9BURK</name>
<dbReference type="RefSeq" id="WP_062608863.1">
    <property type="nucleotide sequence ID" value="NZ_FCOX02000033.1"/>
</dbReference>
<reference evidence="1" key="1">
    <citation type="submission" date="2016-01" db="EMBL/GenBank/DDBJ databases">
        <authorList>
            <person name="Peeters C."/>
        </authorList>
    </citation>
    <scope>NUCLEOTIDE SEQUENCE</scope>
    <source>
        <strain evidence="1">LMG 29321</strain>
    </source>
</reference>
<keyword evidence="2" id="KW-1185">Reference proteome</keyword>
<dbReference type="Proteomes" id="UP000071859">
    <property type="component" value="Unassembled WGS sequence"/>
</dbReference>
<dbReference type="EMBL" id="FCOX02000033">
    <property type="protein sequence ID" value="SAK95401.1"/>
    <property type="molecule type" value="Genomic_DNA"/>
</dbReference>
<dbReference type="Pfam" id="PF22759">
    <property type="entry name" value="E217_GP41"/>
    <property type="match status" value="1"/>
</dbReference>
<sequence length="294" mass="33276">MALRKRILKVTFHMPAGDVVFDESTNLKVHVKKDCMSSQNRAVIEIGNMTESVRQELLSEFTAFNRRKTATGQKSPAYLDMEITAGYIETDGKDTSTVIYHGQVVECGIMSSPPNMVVRITCYTHQVDKVSYFDQAPPFEMNFKELVYWAGDKMGFDRAHVTCDTSHDNDSINNAARSIYTAGDLPLYLEQYFYPDVAAYIDDNFLIVKDRYKVLNPSDTVHLSDFIGMPCWNEWGVEFTTFFDSSIKCAQAATLNTVLNKSMNDGQWIVMSIDYELTSRDAAFYCHVLACPPA</sequence>
<evidence type="ECO:0000313" key="2">
    <source>
        <dbReference type="Proteomes" id="UP000071859"/>
    </source>
</evidence>
<gene>
    <name evidence="1" type="ORF">AWB78_05336</name>
</gene>
<protein>
    <submittedName>
        <fullName evidence="1">Uncharacterized protein</fullName>
    </submittedName>
</protein>
<accession>A0A158DL90</accession>
<organism evidence="1 2">
    <name type="scientific">Caballeronia calidae</name>
    <dbReference type="NCBI Taxonomy" id="1777139"/>
    <lineage>
        <taxon>Bacteria</taxon>
        <taxon>Pseudomonadati</taxon>
        <taxon>Pseudomonadota</taxon>
        <taxon>Betaproteobacteria</taxon>
        <taxon>Burkholderiales</taxon>
        <taxon>Burkholderiaceae</taxon>
        <taxon>Caballeronia</taxon>
    </lineage>
</organism>
<evidence type="ECO:0000313" key="1">
    <source>
        <dbReference type="EMBL" id="SAK95401.1"/>
    </source>
</evidence>
<dbReference type="OrthoDB" id="9131641at2"/>
<proteinExistence type="predicted"/>
<dbReference type="AlphaFoldDB" id="A0A158DL90"/>
<comment type="caution">
    <text evidence="1">The sequence shown here is derived from an EMBL/GenBank/DDBJ whole genome shotgun (WGS) entry which is preliminary data.</text>
</comment>